<protein>
    <submittedName>
        <fullName evidence="2">Uncharacterized protein</fullName>
    </submittedName>
</protein>
<dbReference type="AlphaFoldDB" id="A0AAE1MT67"/>
<gene>
    <name evidence="2" type="ORF">QN277_021124</name>
</gene>
<keyword evidence="3" id="KW-1185">Reference proteome</keyword>
<evidence type="ECO:0000313" key="2">
    <source>
        <dbReference type="EMBL" id="KAK4272591.1"/>
    </source>
</evidence>
<sequence length="138" mass="15997">MEIPASASVKVQHITKKSSDELLRKFADDSDKKPRKKKDLRATKRRKKNWAVTSDGECESPSSGSTPLLERRSPLPIRRPAMLRLLRIESAQLRLRDVGNEFLLSFVAKVWRRTIQGASRVFIEKHYYRHKILNIDIS</sequence>
<feature type="compositionally biased region" description="Basic residues" evidence="1">
    <location>
        <begin position="33"/>
        <end position="49"/>
    </location>
</feature>
<accession>A0AAE1MT67</accession>
<name>A0AAE1MT67_9FABA</name>
<dbReference type="PANTHER" id="PTHR36355:SF1">
    <property type="entry name" value="EXPRESSED PROTEIN"/>
    <property type="match status" value="1"/>
</dbReference>
<evidence type="ECO:0000256" key="1">
    <source>
        <dbReference type="SAM" id="MobiDB-lite"/>
    </source>
</evidence>
<dbReference type="EMBL" id="JAWXYG010000005">
    <property type="protein sequence ID" value="KAK4272591.1"/>
    <property type="molecule type" value="Genomic_DNA"/>
</dbReference>
<dbReference type="Proteomes" id="UP001293593">
    <property type="component" value="Unassembled WGS sequence"/>
</dbReference>
<proteinExistence type="predicted"/>
<evidence type="ECO:0000313" key="3">
    <source>
        <dbReference type="Proteomes" id="UP001293593"/>
    </source>
</evidence>
<comment type="caution">
    <text evidence="2">The sequence shown here is derived from an EMBL/GenBank/DDBJ whole genome shotgun (WGS) entry which is preliminary data.</text>
</comment>
<reference evidence="2" key="1">
    <citation type="submission" date="2023-10" db="EMBL/GenBank/DDBJ databases">
        <title>Chromosome-level genome of the transformable northern wattle, Acacia crassicarpa.</title>
        <authorList>
            <person name="Massaro I."/>
            <person name="Sinha N.R."/>
            <person name="Poethig S."/>
            <person name="Leichty A.R."/>
        </authorList>
    </citation>
    <scope>NUCLEOTIDE SEQUENCE</scope>
    <source>
        <strain evidence="2">Acra3RX</strain>
        <tissue evidence="2">Leaf</tissue>
    </source>
</reference>
<feature type="region of interest" description="Disordered" evidence="1">
    <location>
        <begin position="25"/>
        <end position="73"/>
    </location>
</feature>
<dbReference type="PANTHER" id="PTHR36355">
    <property type="entry name" value="EXPRESSED PROTEIN"/>
    <property type="match status" value="1"/>
</dbReference>
<organism evidence="2 3">
    <name type="scientific">Acacia crassicarpa</name>
    <name type="common">northern wattle</name>
    <dbReference type="NCBI Taxonomy" id="499986"/>
    <lineage>
        <taxon>Eukaryota</taxon>
        <taxon>Viridiplantae</taxon>
        <taxon>Streptophyta</taxon>
        <taxon>Embryophyta</taxon>
        <taxon>Tracheophyta</taxon>
        <taxon>Spermatophyta</taxon>
        <taxon>Magnoliopsida</taxon>
        <taxon>eudicotyledons</taxon>
        <taxon>Gunneridae</taxon>
        <taxon>Pentapetalae</taxon>
        <taxon>rosids</taxon>
        <taxon>fabids</taxon>
        <taxon>Fabales</taxon>
        <taxon>Fabaceae</taxon>
        <taxon>Caesalpinioideae</taxon>
        <taxon>mimosoid clade</taxon>
        <taxon>Acacieae</taxon>
        <taxon>Acacia</taxon>
    </lineage>
</organism>